<sequence>MEYCILGHLEVFRAGTPVPLGGPRERAVLALLLLEANHVIPVDRLIDAVWGEEPPATARGQIHICISNLRRRITLSGPDPIETRNPGYRIRVEPGTLDLHRFEEQVTGGRAAMTGARPAQAVTELRAALALWRGPALADVDSRLVRLGAARLDERRLTVLGECLECGLLSGEHRELIGELQSLVVEHPLQEHFKALLMTALYRAGRQAEALEEYRRARHVLMDELGIEPGEELRRLHQSMLAGEFTPAPPAAGRSPHASAPVPAEPAAWQHDPAPSSADASSRTGEPSSVAPRHPAVPESLACLPTGAAAATSAPGATTDPVAGAVIARSGAERTTHDAELTSPVWPQVRTPSLLPADIPDFTGRRETIELIMRQVGGRGDGGGTEHAVRVCVVVGQGGAGKTTLAVHVAHLLTEDFPDGRLYAHLRTGDRPVSPADILERFLRVLGVSGPALPKGLEERAELFRDLVSGRRMLIVLDDAMTERQVAALLPGTAGSAVIVTSRRRLTGLPSAARVEIGALSDGGAAELLSRIVGEERIGAEPEEVAELSRLCGNLPLALRICAARLAARPHWSVADLVDRLVDESRRLDELNHGELEVRASISLTYDGLSDDARLLFRRLALLDVPSFAHWVGAPLLEVDAPRAQEALEVLAEAYLINAKPGPGGHVRYSFHDMMRPFARERLVEEDAGERRGALERWLGALLSLTGEAHRRQYAGDYLELRSSASRWQLPRRLVDRLMANPLGWYEQERTSLVAAVRQAAAGGLVEHAWDLALSSVTLFEANSYFDDWRDTHEVALKAACRAGDRRGEAAMRYSLGSLHSFEHATDRAMRQFEQAYTLYRRMDDHHGAALVARNMAYQDWLKGDVTSAMGRWEEALGVFQVTGDRIAEAHVLQRMARVRQDCGEPDAALRLLERAGEICEEVGNERVAAQVRNRLGELCLGSGDLDGARRAYQAVLESVRAAGDKVGQCYALLGLATVEMRRGGHGVATQTLAEALRLAVKEGARMAESRITLALAEACLVARPEAAASHAEHALRGFEAIGATLFRARALGVRGRIRAEGGDPEAARNDWRAAKGLLSGMRLDQGAMALAGELSGWLTALPGETAGNAGDAGVLTRADELSCADQVV</sequence>
<evidence type="ECO:0000256" key="1">
    <source>
        <dbReference type="ARBA" id="ARBA00005820"/>
    </source>
</evidence>
<dbReference type="InterPro" id="IPR011990">
    <property type="entry name" value="TPR-like_helical_dom_sf"/>
</dbReference>
<dbReference type="InterPro" id="IPR001867">
    <property type="entry name" value="OmpR/PhoB-type_DNA-bd"/>
</dbReference>
<evidence type="ECO:0000256" key="3">
    <source>
        <dbReference type="ARBA" id="ARBA00023015"/>
    </source>
</evidence>
<protein>
    <submittedName>
        <fullName evidence="9">Tetratricopeptide repeat protein</fullName>
    </submittedName>
</protein>
<dbReference type="InterPro" id="IPR051677">
    <property type="entry name" value="AfsR-DnrI-RedD_regulator"/>
</dbReference>
<dbReference type="Gene3D" id="1.10.10.10">
    <property type="entry name" value="Winged helix-like DNA-binding domain superfamily/Winged helix DNA-binding domain"/>
    <property type="match status" value="1"/>
</dbReference>
<proteinExistence type="inferred from homology"/>
<comment type="caution">
    <text evidence="9">The sequence shown here is derived from an EMBL/GenBank/DDBJ whole genome shotgun (WGS) entry which is preliminary data.</text>
</comment>
<feature type="DNA-binding region" description="OmpR/PhoB-type" evidence="6">
    <location>
        <begin position="1"/>
        <end position="92"/>
    </location>
</feature>
<dbReference type="InterPro" id="IPR016032">
    <property type="entry name" value="Sig_transdc_resp-reg_C-effctor"/>
</dbReference>
<dbReference type="Pfam" id="PF03704">
    <property type="entry name" value="BTAD"/>
    <property type="match status" value="1"/>
</dbReference>
<dbReference type="InterPro" id="IPR027417">
    <property type="entry name" value="P-loop_NTPase"/>
</dbReference>
<name>A0ABS7QQ35_9ACTN</name>
<keyword evidence="2" id="KW-0902">Two-component regulatory system</keyword>
<comment type="similarity">
    <text evidence="1">Belongs to the AfsR/DnrI/RedD regulatory family.</text>
</comment>
<dbReference type="Proteomes" id="UP001198565">
    <property type="component" value="Unassembled WGS sequence"/>
</dbReference>
<dbReference type="SMART" id="SM00028">
    <property type="entry name" value="TPR"/>
    <property type="match status" value="4"/>
</dbReference>
<dbReference type="EMBL" id="JAINVZ010000005">
    <property type="protein sequence ID" value="MBY8885293.1"/>
    <property type="molecule type" value="Genomic_DNA"/>
</dbReference>
<dbReference type="InterPro" id="IPR005158">
    <property type="entry name" value="BTAD"/>
</dbReference>
<evidence type="ECO:0000256" key="4">
    <source>
        <dbReference type="ARBA" id="ARBA00023125"/>
    </source>
</evidence>
<evidence type="ECO:0000256" key="6">
    <source>
        <dbReference type="PROSITE-ProRule" id="PRU01091"/>
    </source>
</evidence>
<feature type="domain" description="OmpR/PhoB-type" evidence="8">
    <location>
        <begin position="1"/>
        <end position="92"/>
    </location>
</feature>
<dbReference type="SUPFAM" id="SSF52540">
    <property type="entry name" value="P-loop containing nucleoside triphosphate hydrolases"/>
    <property type="match status" value="1"/>
</dbReference>
<reference evidence="9 10" key="1">
    <citation type="submission" date="2021-08" db="EMBL/GenBank/DDBJ databases">
        <title>Streptomyces sp. PTM05 isolated from lichen.</title>
        <authorList>
            <person name="Somphong A."/>
            <person name="Phongsopitanun W."/>
            <person name="Tanasupawat S."/>
        </authorList>
    </citation>
    <scope>NUCLEOTIDE SEQUENCE [LARGE SCALE GENOMIC DNA]</scope>
    <source>
        <strain evidence="9 10">Ptm05</strain>
    </source>
</reference>
<dbReference type="PANTHER" id="PTHR35807:SF1">
    <property type="entry name" value="TRANSCRIPTIONAL REGULATOR REDD"/>
    <property type="match status" value="1"/>
</dbReference>
<dbReference type="SMART" id="SM00862">
    <property type="entry name" value="Trans_reg_C"/>
    <property type="match status" value="1"/>
</dbReference>
<dbReference type="Pfam" id="PF00931">
    <property type="entry name" value="NB-ARC"/>
    <property type="match status" value="1"/>
</dbReference>
<dbReference type="Pfam" id="PF13424">
    <property type="entry name" value="TPR_12"/>
    <property type="match status" value="1"/>
</dbReference>
<evidence type="ECO:0000313" key="10">
    <source>
        <dbReference type="Proteomes" id="UP001198565"/>
    </source>
</evidence>
<evidence type="ECO:0000256" key="5">
    <source>
        <dbReference type="ARBA" id="ARBA00023163"/>
    </source>
</evidence>
<keyword evidence="5" id="KW-0804">Transcription</keyword>
<feature type="region of interest" description="Disordered" evidence="7">
    <location>
        <begin position="244"/>
        <end position="296"/>
    </location>
</feature>
<organism evidence="9 10">
    <name type="scientific">Streptantibioticus parmotrematis</name>
    <dbReference type="NCBI Taxonomy" id="2873249"/>
    <lineage>
        <taxon>Bacteria</taxon>
        <taxon>Bacillati</taxon>
        <taxon>Actinomycetota</taxon>
        <taxon>Actinomycetes</taxon>
        <taxon>Kitasatosporales</taxon>
        <taxon>Streptomycetaceae</taxon>
        <taxon>Streptantibioticus</taxon>
    </lineage>
</organism>
<evidence type="ECO:0000259" key="8">
    <source>
        <dbReference type="PROSITE" id="PS51755"/>
    </source>
</evidence>
<dbReference type="Pfam" id="PF00486">
    <property type="entry name" value="Trans_reg_C"/>
    <property type="match status" value="1"/>
</dbReference>
<gene>
    <name evidence="9" type="ORF">K7472_10595</name>
</gene>
<dbReference type="RefSeq" id="WP_222976521.1">
    <property type="nucleotide sequence ID" value="NZ_JAINVZ010000005.1"/>
</dbReference>
<keyword evidence="4 6" id="KW-0238">DNA-binding</keyword>
<keyword evidence="10" id="KW-1185">Reference proteome</keyword>
<dbReference type="PROSITE" id="PS51755">
    <property type="entry name" value="OMPR_PHOB"/>
    <property type="match status" value="1"/>
</dbReference>
<accession>A0ABS7QQ35</accession>
<dbReference type="PANTHER" id="PTHR35807">
    <property type="entry name" value="TRANSCRIPTIONAL REGULATOR REDD-RELATED"/>
    <property type="match status" value="1"/>
</dbReference>
<feature type="compositionally biased region" description="Low complexity" evidence="7">
    <location>
        <begin position="272"/>
        <end position="282"/>
    </location>
</feature>
<dbReference type="CDD" id="cd15831">
    <property type="entry name" value="BTAD"/>
    <property type="match status" value="1"/>
</dbReference>
<evidence type="ECO:0000313" key="9">
    <source>
        <dbReference type="EMBL" id="MBY8885293.1"/>
    </source>
</evidence>
<dbReference type="InterPro" id="IPR019734">
    <property type="entry name" value="TPR_rpt"/>
</dbReference>
<dbReference type="InterPro" id="IPR036388">
    <property type="entry name" value="WH-like_DNA-bd_sf"/>
</dbReference>
<dbReference type="SUPFAM" id="SSF46894">
    <property type="entry name" value="C-terminal effector domain of the bipartite response regulators"/>
    <property type="match status" value="1"/>
</dbReference>
<dbReference type="Gene3D" id="3.40.50.300">
    <property type="entry name" value="P-loop containing nucleotide triphosphate hydrolases"/>
    <property type="match status" value="1"/>
</dbReference>
<evidence type="ECO:0000256" key="7">
    <source>
        <dbReference type="SAM" id="MobiDB-lite"/>
    </source>
</evidence>
<dbReference type="SUPFAM" id="SSF48452">
    <property type="entry name" value="TPR-like"/>
    <property type="match status" value="2"/>
</dbReference>
<keyword evidence="3" id="KW-0805">Transcription regulation</keyword>
<dbReference type="InterPro" id="IPR002182">
    <property type="entry name" value="NB-ARC"/>
</dbReference>
<evidence type="ECO:0000256" key="2">
    <source>
        <dbReference type="ARBA" id="ARBA00023012"/>
    </source>
</evidence>
<dbReference type="SMART" id="SM01043">
    <property type="entry name" value="BTAD"/>
    <property type="match status" value="1"/>
</dbReference>
<dbReference type="Gene3D" id="1.25.40.10">
    <property type="entry name" value="Tetratricopeptide repeat domain"/>
    <property type="match status" value="3"/>
</dbReference>
<dbReference type="PRINTS" id="PR00364">
    <property type="entry name" value="DISEASERSIST"/>
</dbReference>